<dbReference type="Gramene" id="GBG70755">
    <property type="protein sequence ID" value="GBG70755"/>
    <property type="gene ID" value="CBR_g8053"/>
</dbReference>
<dbReference type="OrthoDB" id="691673at2759"/>
<dbReference type="PROSITE" id="PS50090">
    <property type="entry name" value="MYB_LIKE"/>
    <property type="match status" value="1"/>
</dbReference>
<feature type="compositionally biased region" description="Acidic residues" evidence="1">
    <location>
        <begin position="116"/>
        <end position="128"/>
    </location>
</feature>
<evidence type="ECO:0000313" key="4">
    <source>
        <dbReference type="Proteomes" id="UP000265515"/>
    </source>
</evidence>
<sequence length="278" mass="30233">MPAGVPRGGSKPQDMRVDGGFAVRDHPLSVQQQFDLYAARACEHGMTIGAGFGMPLAHTLAMPMGGRHWSPECSQGTRGLLGVRCSPSPPEGVDTDASWNRSSTRSVSPETRMDSPYDEGTGDSEAGGEDGHAEQGNVVPMVASSMGGQGDVHGRGVGGEAVGGRPAKGRPPAQKKSNVPWTLDERVKLAILMGEDDALMADANSQHRFKQRKNRYVWVNDRMKDVGFKQRTGEDCRKKWSNMLQTAKLIVEKCEAYGQPSNWDLSMEERKEKSPAFF</sequence>
<evidence type="ECO:0000259" key="2">
    <source>
        <dbReference type="PROSITE" id="PS50090"/>
    </source>
</evidence>
<organism evidence="3 4">
    <name type="scientific">Chara braunii</name>
    <name type="common">Braun's stonewort</name>
    <dbReference type="NCBI Taxonomy" id="69332"/>
    <lineage>
        <taxon>Eukaryota</taxon>
        <taxon>Viridiplantae</taxon>
        <taxon>Streptophyta</taxon>
        <taxon>Charophyceae</taxon>
        <taxon>Charales</taxon>
        <taxon>Characeae</taxon>
        <taxon>Chara</taxon>
    </lineage>
</organism>
<feature type="domain" description="Myb-like" evidence="2">
    <location>
        <begin position="173"/>
        <end position="244"/>
    </location>
</feature>
<dbReference type="InterPro" id="IPR001005">
    <property type="entry name" value="SANT/Myb"/>
</dbReference>
<name>A0A388KL34_CHABU</name>
<accession>A0A388KL34</accession>
<dbReference type="EMBL" id="BFEA01000136">
    <property type="protein sequence ID" value="GBG70755.1"/>
    <property type="molecule type" value="Genomic_DNA"/>
</dbReference>
<comment type="caution">
    <text evidence="3">The sequence shown here is derived from an EMBL/GenBank/DDBJ whole genome shotgun (WGS) entry which is preliminary data.</text>
</comment>
<feature type="compositionally biased region" description="Polar residues" evidence="1">
    <location>
        <begin position="97"/>
        <end position="109"/>
    </location>
</feature>
<dbReference type="Proteomes" id="UP000265515">
    <property type="component" value="Unassembled WGS sequence"/>
</dbReference>
<feature type="compositionally biased region" description="Gly residues" evidence="1">
    <location>
        <begin position="147"/>
        <end position="162"/>
    </location>
</feature>
<evidence type="ECO:0000256" key="1">
    <source>
        <dbReference type="SAM" id="MobiDB-lite"/>
    </source>
</evidence>
<feature type="region of interest" description="Disordered" evidence="1">
    <location>
        <begin position="80"/>
        <end position="178"/>
    </location>
</feature>
<gene>
    <name evidence="3" type="ORF">CBR_g8053</name>
</gene>
<dbReference type="InterPro" id="IPR044822">
    <property type="entry name" value="Myb_DNA-bind_4"/>
</dbReference>
<keyword evidence="4" id="KW-1185">Reference proteome</keyword>
<dbReference type="Pfam" id="PF13837">
    <property type="entry name" value="Myb_DNA-bind_4"/>
    <property type="match status" value="1"/>
</dbReference>
<evidence type="ECO:0000313" key="3">
    <source>
        <dbReference type="EMBL" id="GBG70755.1"/>
    </source>
</evidence>
<dbReference type="AlphaFoldDB" id="A0A388KL34"/>
<proteinExistence type="predicted"/>
<reference evidence="3 4" key="1">
    <citation type="journal article" date="2018" name="Cell">
        <title>The Chara Genome: Secondary Complexity and Implications for Plant Terrestrialization.</title>
        <authorList>
            <person name="Nishiyama T."/>
            <person name="Sakayama H."/>
            <person name="Vries J.D."/>
            <person name="Buschmann H."/>
            <person name="Saint-Marcoux D."/>
            <person name="Ullrich K.K."/>
            <person name="Haas F.B."/>
            <person name="Vanderstraeten L."/>
            <person name="Becker D."/>
            <person name="Lang D."/>
            <person name="Vosolsobe S."/>
            <person name="Rombauts S."/>
            <person name="Wilhelmsson P.K.I."/>
            <person name="Janitza P."/>
            <person name="Kern R."/>
            <person name="Heyl A."/>
            <person name="Rumpler F."/>
            <person name="Villalobos L.I.A.C."/>
            <person name="Clay J.M."/>
            <person name="Skokan R."/>
            <person name="Toyoda A."/>
            <person name="Suzuki Y."/>
            <person name="Kagoshima H."/>
            <person name="Schijlen E."/>
            <person name="Tajeshwar N."/>
            <person name="Catarino B."/>
            <person name="Hetherington A.J."/>
            <person name="Saltykova A."/>
            <person name="Bonnot C."/>
            <person name="Breuninger H."/>
            <person name="Symeonidi A."/>
            <person name="Radhakrishnan G.V."/>
            <person name="Van Nieuwerburgh F."/>
            <person name="Deforce D."/>
            <person name="Chang C."/>
            <person name="Karol K.G."/>
            <person name="Hedrich R."/>
            <person name="Ulvskov P."/>
            <person name="Glockner G."/>
            <person name="Delwiche C.F."/>
            <person name="Petrasek J."/>
            <person name="Van de Peer Y."/>
            <person name="Friml J."/>
            <person name="Beilby M."/>
            <person name="Dolan L."/>
            <person name="Kohara Y."/>
            <person name="Sugano S."/>
            <person name="Fujiyama A."/>
            <person name="Delaux P.-M."/>
            <person name="Quint M."/>
            <person name="TheiBen G."/>
            <person name="Hagemann M."/>
            <person name="Harholt J."/>
            <person name="Dunand C."/>
            <person name="Zachgo S."/>
            <person name="Langdale J."/>
            <person name="Maumus F."/>
            <person name="Straeten D.V.D."/>
            <person name="Gould S.B."/>
            <person name="Rensing S.A."/>
        </authorList>
    </citation>
    <scope>NUCLEOTIDE SEQUENCE [LARGE SCALE GENOMIC DNA]</scope>
    <source>
        <strain evidence="3 4">S276</strain>
    </source>
</reference>
<protein>
    <recommendedName>
        <fullName evidence="2">Myb-like domain-containing protein</fullName>
    </recommendedName>
</protein>